<feature type="binding site" evidence="3">
    <location>
        <position position="182"/>
    </location>
    <ligand>
        <name>Zn(2+)</name>
        <dbReference type="ChEBI" id="CHEBI:29105"/>
    </ligand>
</feature>
<name>A0A926IKC6_9FIRM</name>
<feature type="active site" evidence="4">
    <location>
        <position position="202"/>
    </location>
</feature>
<feature type="binding site" evidence="3">
    <location>
        <position position="107"/>
    </location>
    <ligand>
        <name>Zn(2+)</name>
        <dbReference type="ChEBI" id="CHEBI:29105"/>
    </ligand>
</feature>
<keyword evidence="6" id="KW-0413">Isomerase</keyword>
<dbReference type="InterPro" id="IPR014628">
    <property type="entry name" value="Man6P_isomerase_Firm_short"/>
</dbReference>
<evidence type="ECO:0000313" key="7">
    <source>
        <dbReference type="Proteomes" id="UP000601171"/>
    </source>
</evidence>
<comment type="caution">
    <text evidence="6">The sequence shown here is derived from an EMBL/GenBank/DDBJ whole genome shotgun (WGS) entry which is preliminary data.</text>
</comment>
<evidence type="ECO:0000256" key="4">
    <source>
        <dbReference type="PIRSR" id="PIRSR036894-2"/>
    </source>
</evidence>
<dbReference type="Gene3D" id="2.60.120.10">
    <property type="entry name" value="Jelly Rolls"/>
    <property type="match status" value="2"/>
</dbReference>
<comment type="cofactor">
    <cofactor evidence="3">
        <name>Zn(2+)</name>
        <dbReference type="ChEBI" id="CHEBI:29105"/>
    </cofactor>
    <text evidence="3">Binds 1 zinc ion per subunit.</text>
</comment>
<gene>
    <name evidence="6" type="ORF">H8707_11960</name>
</gene>
<keyword evidence="3" id="KW-0479">Metal-binding</keyword>
<dbReference type="EMBL" id="JACRTG010000029">
    <property type="protein sequence ID" value="MBC8588929.1"/>
    <property type="molecule type" value="Genomic_DNA"/>
</dbReference>
<accession>A0A926IKC6</accession>
<keyword evidence="7" id="KW-1185">Reference proteome</keyword>
<feature type="binding site" evidence="3">
    <location>
        <position position="124"/>
    </location>
    <ligand>
        <name>Zn(2+)</name>
        <dbReference type="ChEBI" id="CHEBI:29105"/>
    </ligand>
</feature>
<dbReference type="Pfam" id="PF21621">
    <property type="entry name" value="MPI_cupin_dom"/>
    <property type="match status" value="1"/>
</dbReference>
<protein>
    <recommendedName>
        <fullName evidence="1">Phosphohexomutase</fullName>
    </recommendedName>
    <alternativeName>
        <fullName evidence="2">Phosphomannose isomerase</fullName>
    </alternativeName>
</protein>
<dbReference type="CDD" id="cd07010">
    <property type="entry name" value="cupin_PMI_type_I_N_bac"/>
    <property type="match status" value="1"/>
</dbReference>
<dbReference type="PIRSF" id="PIRSF036894">
    <property type="entry name" value="PMI_Firm_short"/>
    <property type="match status" value="1"/>
</dbReference>
<dbReference type="InterPro" id="IPR011051">
    <property type="entry name" value="RmlC_Cupin_sf"/>
</dbReference>
<dbReference type="GO" id="GO:0004476">
    <property type="term" value="F:mannose-6-phosphate isomerase activity"/>
    <property type="evidence" value="ECO:0007669"/>
    <property type="project" value="InterPro"/>
</dbReference>
<dbReference type="InterPro" id="IPR049071">
    <property type="entry name" value="MPI_cupin_dom"/>
</dbReference>
<keyword evidence="3" id="KW-0862">Zinc</keyword>
<dbReference type="Proteomes" id="UP000601171">
    <property type="component" value="Unassembled WGS sequence"/>
</dbReference>
<evidence type="ECO:0000256" key="1">
    <source>
        <dbReference type="ARBA" id="ARBA00029741"/>
    </source>
</evidence>
<dbReference type="GO" id="GO:0005975">
    <property type="term" value="P:carbohydrate metabolic process"/>
    <property type="evidence" value="ECO:0007669"/>
    <property type="project" value="InterPro"/>
</dbReference>
<dbReference type="SUPFAM" id="SSF51182">
    <property type="entry name" value="RmlC-like cupins"/>
    <property type="match status" value="1"/>
</dbReference>
<dbReference type="AlphaFoldDB" id="A0A926IKC6"/>
<dbReference type="GO" id="GO:0046872">
    <property type="term" value="F:metal ion binding"/>
    <property type="evidence" value="ECO:0007669"/>
    <property type="project" value="UniProtKB-KW"/>
</dbReference>
<sequence>MENEDRIMFLETPPFYAIWGDGSILKRYPIDFYEKTDISNIAGLSIFAGLKDRSNKFISGKFIGKSVYELYKENPELFGSEEERKWEIVPIQVGIGHACSDLSIQVHPREDYALKHENCHGKSECWYIVDVDEEPMDVVLGHKAKAMEELEDYIARDAYDDLALRTPIHKGTFLNLEAGTLHSLQKGTTFIEVCTSCLLTYRFYDYHRKDKNGKERQLDIEKAKANILIPYEEMTYDFKEYNYGLAKEKELIDNHNYSVRIIDVVGASVVPKKKPFYACFVIEGEGEVEGYKVKAGSSFLLTSKISEMHVNGKLKILAAHG</sequence>
<proteinExistence type="predicted"/>
<evidence type="ECO:0000256" key="2">
    <source>
        <dbReference type="ARBA" id="ARBA00030762"/>
    </source>
</evidence>
<evidence type="ECO:0000259" key="5">
    <source>
        <dbReference type="Pfam" id="PF21621"/>
    </source>
</evidence>
<organism evidence="6 7">
    <name type="scientific">Paratissierella segnis</name>
    <dbReference type="NCBI Taxonomy" id="2763679"/>
    <lineage>
        <taxon>Bacteria</taxon>
        <taxon>Bacillati</taxon>
        <taxon>Bacillota</taxon>
        <taxon>Tissierellia</taxon>
        <taxon>Tissierellales</taxon>
        <taxon>Tissierellaceae</taxon>
        <taxon>Paratissierella</taxon>
    </lineage>
</organism>
<reference evidence="6" key="1">
    <citation type="submission" date="2020-08" db="EMBL/GenBank/DDBJ databases">
        <title>Genome public.</title>
        <authorList>
            <person name="Liu C."/>
            <person name="Sun Q."/>
        </authorList>
    </citation>
    <scope>NUCLEOTIDE SEQUENCE</scope>
    <source>
        <strain evidence="6">BX21</strain>
    </source>
</reference>
<feature type="domain" description="Mannose-6-phosphate isomerase cupin" evidence="5">
    <location>
        <begin position="250"/>
        <end position="320"/>
    </location>
</feature>
<evidence type="ECO:0000256" key="3">
    <source>
        <dbReference type="PIRSR" id="PIRSR036894-1"/>
    </source>
</evidence>
<evidence type="ECO:0000313" key="6">
    <source>
        <dbReference type="EMBL" id="MBC8588929.1"/>
    </source>
</evidence>
<dbReference type="InterPro" id="IPR014710">
    <property type="entry name" value="RmlC-like_jellyroll"/>
</dbReference>